<dbReference type="Gramene" id="Os10t0574901-01">
    <property type="protein sequence ID" value="Os10t0574901-01"/>
    <property type="gene ID" value="Os10g0574901"/>
</dbReference>
<sequence length="73" mass="8037">PSSTPRCGQLVAPTTPTCIQATGNALFFSRCLLLYSSWHLHTCPKRDASYVSSALCRRNMPSRHKVLAPEMCA</sequence>
<dbReference type="EMBL" id="AP014966">
    <property type="protein sequence ID" value="BAT12189.1"/>
    <property type="molecule type" value="Genomic_DNA"/>
</dbReference>
<accession>A0A0P0XY25</accession>
<proteinExistence type="predicted"/>
<evidence type="ECO:0000313" key="2">
    <source>
        <dbReference type="Proteomes" id="UP000059680"/>
    </source>
</evidence>
<gene>
    <name evidence="1" type="ordered locus">Os10g0574901</name>
    <name evidence="1" type="ORF">OSNPB_100574901</name>
</gene>
<protein>
    <submittedName>
        <fullName evidence="1">Os10g0574901 protein</fullName>
    </submittedName>
</protein>
<feature type="non-terminal residue" evidence="1">
    <location>
        <position position="1"/>
    </location>
</feature>
<organism evidence="1 2">
    <name type="scientific">Oryza sativa subsp. japonica</name>
    <name type="common">Rice</name>
    <dbReference type="NCBI Taxonomy" id="39947"/>
    <lineage>
        <taxon>Eukaryota</taxon>
        <taxon>Viridiplantae</taxon>
        <taxon>Streptophyta</taxon>
        <taxon>Embryophyta</taxon>
        <taxon>Tracheophyta</taxon>
        <taxon>Spermatophyta</taxon>
        <taxon>Magnoliopsida</taxon>
        <taxon>Liliopsida</taxon>
        <taxon>Poales</taxon>
        <taxon>Poaceae</taxon>
        <taxon>BOP clade</taxon>
        <taxon>Oryzoideae</taxon>
        <taxon>Oryzeae</taxon>
        <taxon>Oryzinae</taxon>
        <taxon>Oryza</taxon>
        <taxon>Oryza sativa</taxon>
    </lineage>
</organism>
<dbReference type="Proteomes" id="UP000059680">
    <property type="component" value="Chromosome 10"/>
</dbReference>
<dbReference type="PaxDb" id="39947-A0A0P0XY25"/>
<keyword evidence="2" id="KW-1185">Reference proteome</keyword>
<reference evidence="1 2" key="2">
    <citation type="journal article" date="2013" name="Plant Cell Physiol.">
        <title>Rice Annotation Project Database (RAP-DB): an integrative and interactive database for rice genomics.</title>
        <authorList>
            <person name="Sakai H."/>
            <person name="Lee S.S."/>
            <person name="Tanaka T."/>
            <person name="Numa H."/>
            <person name="Kim J."/>
            <person name="Kawahara Y."/>
            <person name="Wakimoto H."/>
            <person name="Yang C.C."/>
            <person name="Iwamoto M."/>
            <person name="Abe T."/>
            <person name="Yamada Y."/>
            <person name="Muto A."/>
            <person name="Inokuchi H."/>
            <person name="Ikemura T."/>
            <person name="Matsumoto T."/>
            <person name="Sasaki T."/>
            <person name="Itoh T."/>
        </authorList>
    </citation>
    <scope>NUCLEOTIDE SEQUENCE [LARGE SCALE GENOMIC DNA]</scope>
    <source>
        <strain evidence="2">cv. Nipponbare</strain>
    </source>
</reference>
<dbReference type="AlphaFoldDB" id="A0A0P0XY25"/>
<evidence type="ECO:0000313" key="1">
    <source>
        <dbReference type="EMBL" id="BAT12189.1"/>
    </source>
</evidence>
<reference evidence="2" key="1">
    <citation type="journal article" date="2005" name="Nature">
        <title>The map-based sequence of the rice genome.</title>
        <authorList>
            <consortium name="International rice genome sequencing project (IRGSP)"/>
            <person name="Matsumoto T."/>
            <person name="Wu J."/>
            <person name="Kanamori H."/>
            <person name="Katayose Y."/>
            <person name="Fujisawa M."/>
            <person name="Namiki N."/>
            <person name="Mizuno H."/>
            <person name="Yamamoto K."/>
            <person name="Antonio B.A."/>
            <person name="Baba T."/>
            <person name="Sakata K."/>
            <person name="Nagamura Y."/>
            <person name="Aoki H."/>
            <person name="Arikawa K."/>
            <person name="Arita K."/>
            <person name="Bito T."/>
            <person name="Chiden Y."/>
            <person name="Fujitsuka N."/>
            <person name="Fukunaka R."/>
            <person name="Hamada M."/>
            <person name="Harada C."/>
            <person name="Hayashi A."/>
            <person name="Hijishita S."/>
            <person name="Honda M."/>
            <person name="Hosokawa S."/>
            <person name="Ichikawa Y."/>
            <person name="Idonuma A."/>
            <person name="Iijima M."/>
            <person name="Ikeda M."/>
            <person name="Ikeno M."/>
            <person name="Ito K."/>
            <person name="Ito S."/>
            <person name="Ito T."/>
            <person name="Ito Y."/>
            <person name="Ito Y."/>
            <person name="Iwabuchi A."/>
            <person name="Kamiya K."/>
            <person name="Karasawa W."/>
            <person name="Kurita K."/>
            <person name="Katagiri S."/>
            <person name="Kikuta A."/>
            <person name="Kobayashi H."/>
            <person name="Kobayashi N."/>
            <person name="Machita K."/>
            <person name="Maehara T."/>
            <person name="Masukawa M."/>
            <person name="Mizubayashi T."/>
            <person name="Mukai Y."/>
            <person name="Nagasaki H."/>
            <person name="Nagata Y."/>
            <person name="Naito S."/>
            <person name="Nakashima M."/>
            <person name="Nakama Y."/>
            <person name="Nakamichi Y."/>
            <person name="Nakamura M."/>
            <person name="Meguro A."/>
            <person name="Negishi M."/>
            <person name="Ohta I."/>
            <person name="Ohta T."/>
            <person name="Okamoto M."/>
            <person name="Ono N."/>
            <person name="Saji S."/>
            <person name="Sakaguchi M."/>
            <person name="Sakai K."/>
            <person name="Shibata M."/>
            <person name="Shimokawa T."/>
            <person name="Song J."/>
            <person name="Takazaki Y."/>
            <person name="Terasawa K."/>
            <person name="Tsugane M."/>
            <person name="Tsuji K."/>
            <person name="Ueda S."/>
            <person name="Waki K."/>
            <person name="Yamagata H."/>
            <person name="Yamamoto M."/>
            <person name="Yamamoto S."/>
            <person name="Yamane H."/>
            <person name="Yoshiki S."/>
            <person name="Yoshihara R."/>
            <person name="Yukawa K."/>
            <person name="Zhong H."/>
            <person name="Yano M."/>
            <person name="Yuan Q."/>
            <person name="Ouyang S."/>
            <person name="Liu J."/>
            <person name="Jones K.M."/>
            <person name="Gansberger K."/>
            <person name="Moffat K."/>
            <person name="Hill J."/>
            <person name="Bera J."/>
            <person name="Fadrosh D."/>
            <person name="Jin S."/>
            <person name="Johri S."/>
            <person name="Kim M."/>
            <person name="Overton L."/>
            <person name="Reardon M."/>
            <person name="Tsitrin T."/>
            <person name="Vuong H."/>
            <person name="Weaver B."/>
            <person name="Ciecko A."/>
            <person name="Tallon L."/>
            <person name="Jackson J."/>
            <person name="Pai G."/>
            <person name="Aken S.V."/>
            <person name="Utterback T."/>
            <person name="Reidmuller S."/>
            <person name="Feldblyum T."/>
            <person name="Hsiao J."/>
            <person name="Zismann V."/>
            <person name="Iobst S."/>
            <person name="de Vazeille A.R."/>
            <person name="Buell C.R."/>
            <person name="Ying K."/>
            <person name="Li Y."/>
            <person name="Lu T."/>
            <person name="Huang Y."/>
            <person name="Zhao Q."/>
            <person name="Feng Q."/>
            <person name="Zhang L."/>
            <person name="Zhu J."/>
            <person name="Weng Q."/>
            <person name="Mu J."/>
            <person name="Lu Y."/>
            <person name="Fan D."/>
            <person name="Liu Y."/>
            <person name="Guan J."/>
            <person name="Zhang Y."/>
            <person name="Yu S."/>
            <person name="Liu X."/>
            <person name="Zhang Y."/>
            <person name="Hong G."/>
            <person name="Han B."/>
            <person name="Choisne N."/>
            <person name="Demange N."/>
            <person name="Orjeda G."/>
            <person name="Samain S."/>
            <person name="Cattolico L."/>
            <person name="Pelletier E."/>
            <person name="Couloux A."/>
            <person name="Segurens B."/>
            <person name="Wincker P."/>
            <person name="D'Hont A."/>
            <person name="Scarpelli C."/>
            <person name="Weissenbach J."/>
            <person name="Salanoubat M."/>
            <person name="Quetier F."/>
            <person name="Yu Y."/>
            <person name="Kim H.R."/>
            <person name="Rambo T."/>
            <person name="Currie J."/>
            <person name="Collura K."/>
            <person name="Luo M."/>
            <person name="Yang T."/>
            <person name="Ammiraju J.S.S."/>
            <person name="Engler F."/>
            <person name="Soderlund C."/>
            <person name="Wing R.A."/>
            <person name="Palmer L.E."/>
            <person name="de la Bastide M."/>
            <person name="Spiegel L."/>
            <person name="Nascimento L."/>
            <person name="Zutavern T."/>
            <person name="O'Shaughnessy A."/>
            <person name="Dike S."/>
            <person name="Dedhia N."/>
            <person name="Preston R."/>
            <person name="Balija V."/>
            <person name="McCombie W.R."/>
            <person name="Chow T."/>
            <person name="Chen H."/>
            <person name="Chung M."/>
            <person name="Chen C."/>
            <person name="Shaw J."/>
            <person name="Wu H."/>
            <person name="Hsiao K."/>
            <person name="Chao Y."/>
            <person name="Chu M."/>
            <person name="Cheng C."/>
            <person name="Hour A."/>
            <person name="Lee P."/>
            <person name="Lin S."/>
            <person name="Lin Y."/>
            <person name="Liou J."/>
            <person name="Liu S."/>
            <person name="Hsing Y."/>
            <person name="Raghuvanshi S."/>
            <person name="Mohanty A."/>
            <person name="Bharti A.K."/>
            <person name="Gaur A."/>
            <person name="Gupta V."/>
            <person name="Kumar D."/>
            <person name="Ravi V."/>
            <person name="Vij S."/>
            <person name="Kapur A."/>
            <person name="Khurana P."/>
            <person name="Khurana P."/>
            <person name="Khurana J.P."/>
            <person name="Tyagi A.K."/>
            <person name="Gaikwad K."/>
            <person name="Singh A."/>
            <person name="Dalal V."/>
            <person name="Srivastava S."/>
            <person name="Dixit A."/>
            <person name="Pal A.K."/>
            <person name="Ghazi I.A."/>
            <person name="Yadav M."/>
            <person name="Pandit A."/>
            <person name="Bhargava A."/>
            <person name="Sureshbabu K."/>
            <person name="Batra K."/>
            <person name="Sharma T.R."/>
            <person name="Mohapatra T."/>
            <person name="Singh N.K."/>
            <person name="Messing J."/>
            <person name="Nelson A.B."/>
            <person name="Fuks G."/>
            <person name="Kavchok S."/>
            <person name="Keizer G."/>
            <person name="Linton E."/>
            <person name="Llaca V."/>
            <person name="Song R."/>
            <person name="Tanyolac B."/>
            <person name="Young S."/>
            <person name="Ho-Il K."/>
            <person name="Hahn J.H."/>
            <person name="Sangsakoo G."/>
            <person name="Vanavichit A."/>
            <person name="de Mattos Luiz.A.T."/>
            <person name="Zimmer P.D."/>
            <person name="Malone G."/>
            <person name="Dellagostin O."/>
            <person name="de Oliveira A.C."/>
            <person name="Bevan M."/>
            <person name="Bancroft I."/>
            <person name="Minx P."/>
            <person name="Cordum H."/>
            <person name="Wilson R."/>
            <person name="Cheng Z."/>
            <person name="Jin W."/>
            <person name="Jiang J."/>
            <person name="Leong S.A."/>
            <person name="Iwama H."/>
            <person name="Gojobori T."/>
            <person name="Itoh T."/>
            <person name="Niimura Y."/>
            <person name="Fujii Y."/>
            <person name="Habara T."/>
            <person name="Sakai H."/>
            <person name="Sato Y."/>
            <person name="Wilson G."/>
            <person name="Kumar K."/>
            <person name="McCouch S."/>
            <person name="Juretic N."/>
            <person name="Hoen D."/>
            <person name="Wright S."/>
            <person name="Bruskiewich R."/>
            <person name="Bureau T."/>
            <person name="Miyao A."/>
            <person name="Hirochika H."/>
            <person name="Nishikawa T."/>
            <person name="Kadowaki K."/>
            <person name="Sugiura M."/>
            <person name="Burr B."/>
            <person name="Sasaki T."/>
        </authorList>
    </citation>
    <scope>NUCLEOTIDE SEQUENCE [LARGE SCALE GENOMIC DNA]</scope>
    <source>
        <strain evidence="2">cv. Nipponbare</strain>
    </source>
</reference>
<dbReference type="InParanoid" id="A0A0P0XY25"/>
<name>A0A0P0XY25_ORYSJ</name>
<reference evidence="1 2" key="3">
    <citation type="journal article" date="2013" name="Rice">
        <title>Improvement of the Oryza sativa Nipponbare reference genome using next generation sequence and optical map data.</title>
        <authorList>
            <person name="Kawahara Y."/>
            <person name="de la Bastide M."/>
            <person name="Hamilton J.P."/>
            <person name="Kanamori H."/>
            <person name="McCombie W.R."/>
            <person name="Ouyang S."/>
            <person name="Schwartz D.C."/>
            <person name="Tanaka T."/>
            <person name="Wu J."/>
            <person name="Zhou S."/>
            <person name="Childs K.L."/>
            <person name="Davidson R.M."/>
            <person name="Lin H."/>
            <person name="Quesada-Ocampo L."/>
            <person name="Vaillancourt B."/>
            <person name="Sakai H."/>
            <person name="Lee S.S."/>
            <person name="Kim J."/>
            <person name="Numa H."/>
            <person name="Itoh T."/>
            <person name="Buell C.R."/>
            <person name="Matsumoto T."/>
        </authorList>
    </citation>
    <scope>NUCLEOTIDE SEQUENCE [LARGE SCALE GENOMIC DNA]</scope>
    <source>
        <strain evidence="2">cv. Nipponbare</strain>
    </source>
</reference>